<organism evidence="2 3">
    <name type="scientific">Novosphingobium beihaiensis</name>
    <dbReference type="NCBI Taxonomy" id="2930389"/>
    <lineage>
        <taxon>Bacteria</taxon>
        <taxon>Pseudomonadati</taxon>
        <taxon>Pseudomonadota</taxon>
        <taxon>Alphaproteobacteria</taxon>
        <taxon>Sphingomonadales</taxon>
        <taxon>Sphingomonadaceae</taxon>
        <taxon>Novosphingobium</taxon>
    </lineage>
</organism>
<evidence type="ECO:0000313" key="3">
    <source>
        <dbReference type="Proteomes" id="UP001202281"/>
    </source>
</evidence>
<dbReference type="EMBL" id="JALHLG010000053">
    <property type="protein sequence ID" value="MCJ2188938.1"/>
    <property type="molecule type" value="Genomic_DNA"/>
</dbReference>
<evidence type="ECO:0000256" key="1">
    <source>
        <dbReference type="SAM" id="Phobius"/>
    </source>
</evidence>
<evidence type="ECO:0000313" key="2">
    <source>
        <dbReference type="EMBL" id="MCJ2188938.1"/>
    </source>
</evidence>
<sequence>MFARTAKTQPAQQPARPAVRSTLARTKLDWAIIASLLAMGAFNLLVMADNFATTAHAAAPVCGVPLA</sequence>
<keyword evidence="1" id="KW-0812">Transmembrane</keyword>
<reference evidence="2 3" key="1">
    <citation type="submission" date="2022-04" db="EMBL/GenBank/DDBJ databases">
        <title>Identification of a novel bacterium isolated from mangrove sediments.</title>
        <authorList>
            <person name="Pan X."/>
        </authorList>
    </citation>
    <scope>NUCLEOTIDE SEQUENCE [LARGE SCALE GENOMIC DNA]</scope>
    <source>
        <strain evidence="2 3">B2638</strain>
    </source>
</reference>
<evidence type="ECO:0008006" key="4">
    <source>
        <dbReference type="Google" id="ProtNLM"/>
    </source>
</evidence>
<accession>A0ABT0BV43</accession>
<name>A0ABT0BV43_9SPHN</name>
<dbReference type="RefSeq" id="WP_243923968.1">
    <property type="nucleotide sequence ID" value="NZ_JALHLG010000053.1"/>
</dbReference>
<gene>
    <name evidence="2" type="ORF">MTR66_19230</name>
</gene>
<protein>
    <recommendedName>
        <fullName evidence="4">MFS transporter</fullName>
    </recommendedName>
</protein>
<dbReference type="Proteomes" id="UP001202281">
    <property type="component" value="Unassembled WGS sequence"/>
</dbReference>
<proteinExistence type="predicted"/>
<keyword evidence="3" id="KW-1185">Reference proteome</keyword>
<feature type="transmembrane region" description="Helical" evidence="1">
    <location>
        <begin position="30"/>
        <end position="48"/>
    </location>
</feature>
<keyword evidence="1" id="KW-1133">Transmembrane helix</keyword>
<keyword evidence="1" id="KW-0472">Membrane</keyword>
<comment type="caution">
    <text evidence="2">The sequence shown here is derived from an EMBL/GenBank/DDBJ whole genome shotgun (WGS) entry which is preliminary data.</text>
</comment>